<dbReference type="InterPro" id="IPR006524">
    <property type="entry name" value="ArpU-like"/>
</dbReference>
<reference evidence="1" key="1">
    <citation type="submission" date="2017-06" db="EMBL/GenBank/DDBJ databases">
        <title>Novel phages from South African skin metaviromes.</title>
        <authorList>
            <person name="van Zyl L.J."/>
            <person name="Abrahams Y."/>
            <person name="Stander E.A."/>
            <person name="Kirby B.M."/>
            <person name="Clavaud C."/>
            <person name="Farcet C."/>
            <person name="Breton L."/>
            <person name="Trindade M.I."/>
        </authorList>
    </citation>
    <scope>NUCLEOTIDE SEQUENCE</scope>
</reference>
<dbReference type="NCBIfam" id="TIGR01637">
    <property type="entry name" value="phage_arpU"/>
    <property type="match status" value="1"/>
</dbReference>
<name>A0A2H4JEJ9_9CAUD</name>
<sequence>MLFGEVLKNKTKENADNTLKNYRVLLRIAGEEYSPKVTATYSLEPKSAPSSPSRQTEQMVIRRVSAQQELELMASAINRLSDLNLSQILIERYCRVRFRQDKAIYPSLGYSESEYYRLLDRALLEFAEAYKAGELLEYRFLGDN</sequence>
<accession>A0A2H4JEJ9</accession>
<organism evidence="1">
    <name type="scientific">uncultured Caudovirales phage</name>
    <dbReference type="NCBI Taxonomy" id="2100421"/>
    <lineage>
        <taxon>Viruses</taxon>
        <taxon>Duplodnaviria</taxon>
        <taxon>Heunggongvirae</taxon>
        <taxon>Uroviricota</taxon>
        <taxon>Caudoviricetes</taxon>
        <taxon>Peduoviridae</taxon>
        <taxon>Maltschvirus</taxon>
        <taxon>Maltschvirus maltsch</taxon>
    </lineage>
</organism>
<protein>
    <submittedName>
        <fullName evidence="1">Uncharacterized protein</fullName>
    </submittedName>
</protein>
<proteinExistence type="predicted"/>
<gene>
    <name evidence="1" type="ORF">10S15_20</name>
</gene>
<evidence type="ECO:0000313" key="1">
    <source>
        <dbReference type="EMBL" id="ASN72613.1"/>
    </source>
</evidence>
<dbReference type="EMBL" id="MF417961">
    <property type="protein sequence ID" value="ASN72613.1"/>
    <property type="molecule type" value="Genomic_DNA"/>
</dbReference>